<comment type="caution">
    <text evidence="3">The sequence shown here is derived from an EMBL/GenBank/DDBJ whole genome shotgun (WGS) entry which is preliminary data.</text>
</comment>
<dbReference type="Pfam" id="PF00196">
    <property type="entry name" value="GerE"/>
    <property type="match status" value="1"/>
</dbReference>
<evidence type="ECO:0000313" key="3">
    <source>
        <dbReference type="EMBL" id="MDQ9127408.1"/>
    </source>
</evidence>
<organism evidence="3 4">
    <name type="scientific">Serratia fonticola</name>
    <dbReference type="NCBI Taxonomy" id="47917"/>
    <lineage>
        <taxon>Bacteria</taxon>
        <taxon>Pseudomonadati</taxon>
        <taxon>Pseudomonadota</taxon>
        <taxon>Gammaproteobacteria</taxon>
        <taxon>Enterobacterales</taxon>
        <taxon>Yersiniaceae</taxon>
        <taxon>Serratia</taxon>
    </lineage>
</organism>
<dbReference type="InterPro" id="IPR036388">
    <property type="entry name" value="WH-like_DNA-bd_sf"/>
</dbReference>
<dbReference type="AlphaFoldDB" id="A0AAJ1YC64"/>
<dbReference type="SUPFAM" id="SSF46894">
    <property type="entry name" value="C-terminal effector domain of the bipartite response regulators"/>
    <property type="match status" value="1"/>
</dbReference>
<gene>
    <name evidence="3" type="ORF">RDT67_13300</name>
</gene>
<feature type="domain" description="HTH luxR-type" evidence="2">
    <location>
        <begin position="147"/>
        <end position="204"/>
    </location>
</feature>
<dbReference type="RefSeq" id="WP_261161462.1">
    <property type="nucleotide sequence ID" value="NZ_CAMKVM010000029.1"/>
</dbReference>
<evidence type="ECO:0000256" key="1">
    <source>
        <dbReference type="ARBA" id="ARBA00023125"/>
    </source>
</evidence>
<proteinExistence type="predicted"/>
<keyword evidence="1" id="KW-0238">DNA-binding</keyword>
<protein>
    <submittedName>
        <fullName evidence="3">Helix-turn-helix transcriptional regulator</fullName>
    </submittedName>
</protein>
<dbReference type="Gene3D" id="1.10.10.10">
    <property type="entry name" value="Winged helix-like DNA-binding domain superfamily/Winged helix DNA-binding domain"/>
    <property type="match status" value="1"/>
</dbReference>
<dbReference type="EMBL" id="JAVIGA010000012">
    <property type="protein sequence ID" value="MDQ9127408.1"/>
    <property type="molecule type" value="Genomic_DNA"/>
</dbReference>
<dbReference type="InterPro" id="IPR016032">
    <property type="entry name" value="Sig_transdc_resp-reg_C-effctor"/>
</dbReference>
<accession>A0AAJ1YC64</accession>
<reference evidence="3" key="1">
    <citation type="submission" date="2023-08" db="EMBL/GenBank/DDBJ databases">
        <title>The Comparative Genomic Analysis of Yersiniaceae from Polar Regions.</title>
        <authorList>
            <person name="Goncharov A."/>
            <person name="Aslanov B."/>
            <person name="Kolodzhieva V."/>
            <person name="Azarov D."/>
            <person name="Mochov A."/>
            <person name="Lebedeva E."/>
        </authorList>
    </citation>
    <scope>NUCLEOTIDE SEQUENCE</scope>
    <source>
        <strain evidence="3">Vf</strain>
    </source>
</reference>
<sequence length="225" mass="25917">MAYHVKQRLEELIPLLEMIDTPWAIRDDNFLNVFMNEAALRYNIIPKGFDIAGRHDTEIPVGWSEFADQYQAQDEKVIGKQQSLSIIETYNWYGESNLTPYVCDKHPVYLEGEVIGTVWSSVPFKLFTPLEYVDNKQGKFVSSIPPTDIFTSAELRIVFFLINKNTAKQIAKRLSLAERTIQNHIASIYQKADVSSLGQFLEYSTHTGLDCYLPEEFVFRGTKYI</sequence>
<evidence type="ECO:0000313" key="4">
    <source>
        <dbReference type="Proteomes" id="UP001224622"/>
    </source>
</evidence>
<dbReference type="InterPro" id="IPR000792">
    <property type="entry name" value="Tscrpt_reg_LuxR_C"/>
</dbReference>
<name>A0AAJ1YC64_SERFO</name>
<dbReference type="Proteomes" id="UP001224622">
    <property type="component" value="Unassembled WGS sequence"/>
</dbReference>
<dbReference type="SMART" id="SM00421">
    <property type="entry name" value="HTH_LUXR"/>
    <property type="match status" value="1"/>
</dbReference>
<evidence type="ECO:0000259" key="2">
    <source>
        <dbReference type="SMART" id="SM00421"/>
    </source>
</evidence>
<dbReference type="GO" id="GO:0003677">
    <property type="term" value="F:DNA binding"/>
    <property type="evidence" value="ECO:0007669"/>
    <property type="project" value="UniProtKB-KW"/>
</dbReference>
<dbReference type="GO" id="GO:0006355">
    <property type="term" value="P:regulation of DNA-templated transcription"/>
    <property type="evidence" value="ECO:0007669"/>
    <property type="project" value="InterPro"/>
</dbReference>